<dbReference type="RefSeq" id="XP_017880858.1">
    <property type="nucleotide sequence ID" value="XM_018025369.1"/>
</dbReference>
<reference evidence="2" key="1">
    <citation type="submission" date="2025-08" db="UniProtKB">
        <authorList>
            <consortium name="RefSeq"/>
        </authorList>
    </citation>
    <scope>IDENTIFICATION</scope>
    <source>
        <tissue evidence="2">Whole body</tissue>
    </source>
</reference>
<evidence type="ECO:0000313" key="2">
    <source>
        <dbReference type="RefSeq" id="XP_017880858.1"/>
    </source>
</evidence>
<organism evidence="1 2">
    <name type="scientific">Ceratina calcarata</name>
    <dbReference type="NCBI Taxonomy" id="156304"/>
    <lineage>
        <taxon>Eukaryota</taxon>
        <taxon>Metazoa</taxon>
        <taxon>Ecdysozoa</taxon>
        <taxon>Arthropoda</taxon>
        <taxon>Hexapoda</taxon>
        <taxon>Insecta</taxon>
        <taxon>Pterygota</taxon>
        <taxon>Neoptera</taxon>
        <taxon>Endopterygota</taxon>
        <taxon>Hymenoptera</taxon>
        <taxon>Apocrita</taxon>
        <taxon>Aculeata</taxon>
        <taxon>Apoidea</taxon>
        <taxon>Anthophila</taxon>
        <taxon>Apidae</taxon>
        <taxon>Ceratina</taxon>
        <taxon>Zadontomerus</taxon>
    </lineage>
</organism>
<proteinExistence type="predicted"/>
<sequence length="121" mass="14254">MNEEIGEEEELRLEEVREAVRKLKERKAMGVDGIPNETWRFGGERTVVLAWEICRRVWRGWPQGWKEEITVPIVKKGTGLKVEEYRGVTLMPTLYKVYASVLARRLEKEVEEKRMVPENQP</sequence>
<protein>
    <submittedName>
        <fullName evidence="2">Uncharacterized protein LOC108625382</fullName>
    </submittedName>
</protein>
<dbReference type="GeneID" id="108625382"/>
<dbReference type="AlphaFoldDB" id="A0AAJ7N7L2"/>
<keyword evidence="1" id="KW-1185">Reference proteome</keyword>
<gene>
    <name evidence="2" type="primary">LOC108625382</name>
</gene>
<accession>A0AAJ7N7L2</accession>
<dbReference type="KEGG" id="ccal:108625382"/>
<dbReference type="Proteomes" id="UP000694925">
    <property type="component" value="Unplaced"/>
</dbReference>
<name>A0AAJ7N7L2_9HYME</name>
<dbReference type="PANTHER" id="PTHR19446">
    <property type="entry name" value="REVERSE TRANSCRIPTASES"/>
    <property type="match status" value="1"/>
</dbReference>
<evidence type="ECO:0000313" key="1">
    <source>
        <dbReference type="Proteomes" id="UP000694925"/>
    </source>
</evidence>